<dbReference type="SMART" id="SM01340">
    <property type="entry name" value="DNA_mis_repair"/>
    <property type="match status" value="1"/>
</dbReference>
<dbReference type="SUPFAM" id="SSF54211">
    <property type="entry name" value="Ribosomal protein S5 domain 2-like"/>
    <property type="match status" value="1"/>
</dbReference>
<dbReference type="Gene3D" id="3.30.1370.100">
    <property type="entry name" value="MutL, C-terminal domain, regulatory subdomain"/>
    <property type="match status" value="1"/>
</dbReference>
<accession>A0A8H4J196</accession>
<feature type="compositionally biased region" description="Basic and acidic residues" evidence="3">
    <location>
        <begin position="221"/>
        <end position="230"/>
    </location>
</feature>
<feature type="region of interest" description="Disordered" evidence="3">
    <location>
        <begin position="601"/>
        <end position="658"/>
    </location>
</feature>
<feature type="compositionally biased region" description="Polar residues" evidence="3">
    <location>
        <begin position="458"/>
        <end position="467"/>
    </location>
</feature>
<evidence type="ECO:0000313" key="6">
    <source>
        <dbReference type="EMBL" id="KAF4311346.1"/>
    </source>
</evidence>
<name>A0A8H4J196_9PEZI</name>
<proteinExistence type="inferred from homology"/>
<dbReference type="SUPFAM" id="SSF55874">
    <property type="entry name" value="ATPase domain of HSP90 chaperone/DNA topoisomerase II/histidine kinase"/>
    <property type="match status" value="1"/>
</dbReference>
<evidence type="ECO:0000259" key="4">
    <source>
        <dbReference type="SMART" id="SM00853"/>
    </source>
</evidence>
<dbReference type="InterPro" id="IPR042121">
    <property type="entry name" value="MutL_C_regsub"/>
</dbReference>
<feature type="compositionally biased region" description="Basic and acidic residues" evidence="3">
    <location>
        <begin position="526"/>
        <end position="536"/>
    </location>
</feature>
<keyword evidence="7" id="KW-1185">Reference proteome</keyword>
<dbReference type="PANTHER" id="PTHR10073:SF52">
    <property type="entry name" value="MISMATCH REPAIR ENDONUCLEASE PMS2"/>
    <property type="match status" value="1"/>
</dbReference>
<dbReference type="InterPro" id="IPR014721">
    <property type="entry name" value="Ribsml_uS5_D2-typ_fold_subgr"/>
</dbReference>
<dbReference type="Gene3D" id="3.30.565.10">
    <property type="entry name" value="Histidine kinase-like ATPase, C-terminal domain"/>
    <property type="match status" value="2"/>
</dbReference>
<dbReference type="GO" id="GO:0061982">
    <property type="term" value="P:meiosis I cell cycle process"/>
    <property type="evidence" value="ECO:0007669"/>
    <property type="project" value="UniProtKB-ARBA"/>
</dbReference>
<feature type="compositionally biased region" description="Polar residues" evidence="3">
    <location>
        <begin position="333"/>
        <end position="358"/>
    </location>
</feature>
<dbReference type="InterPro" id="IPR020568">
    <property type="entry name" value="Ribosomal_Su5_D2-typ_SF"/>
</dbReference>
<dbReference type="GO" id="GO:0030983">
    <property type="term" value="F:mismatched DNA binding"/>
    <property type="evidence" value="ECO:0007669"/>
    <property type="project" value="InterPro"/>
</dbReference>
<evidence type="ECO:0000259" key="5">
    <source>
        <dbReference type="SMART" id="SM01340"/>
    </source>
</evidence>
<dbReference type="Pfam" id="PF08676">
    <property type="entry name" value="MutL_C"/>
    <property type="match status" value="1"/>
</dbReference>
<evidence type="ECO:0000256" key="2">
    <source>
        <dbReference type="ARBA" id="ARBA00022763"/>
    </source>
</evidence>
<dbReference type="Gene3D" id="3.30.230.10">
    <property type="match status" value="1"/>
</dbReference>
<keyword evidence="2" id="KW-0227">DNA damage</keyword>
<dbReference type="FunFam" id="3.30.1370.100:FF:000001">
    <property type="entry name" value="Mismatch repair endonuclease pms1, putative"/>
    <property type="match status" value="1"/>
</dbReference>
<protein>
    <submittedName>
        <fullName evidence="6">DNA mismatch repair protein</fullName>
    </submittedName>
</protein>
<feature type="compositionally biased region" description="Basic and acidic residues" evidence="3">
    <location>
        <begin position="487"/>
        <end position="497"/>
    </location>
</feature>
<dbReference type="FunFam" id="3.30.230.10:FF:000120">
    <property type="entry name" value="Mismatch repair endonuclease PMS2"/>
    <property type="match status" value="1"/>
</dbReference>
<dbReference type="GO" id="GO:0006298">
    <property type="term" value="P:mismatch repair"/>
    <property type="evidence" value="ECO:0007669"/>
    <property type="project" value="InterPro"/>
</dbReference>
<sequence length="1029" mass="113526">MATIKAIEGRSIHQIQSGQVIVDLCSVVKELVENSLDADVRFKNSGLDSIEVQDNGHGIAPADHETIALSSLCALSHLHILTARASDGPKGTRLDFETSGKLKGTSFVASQKGTTVAVKNLFNSLPVRRRELDKNIKREYGKVLNLLHAYACISVGVRFAVSNQPARGKKVAVFSTTANPTTRENIANVYSSKTLLALIPLELKLEMTPTTLPGQNAKHQSTQEDRESRKVQIQGHVSRPVVGEGRQTPDRQMFFVNSRPCALPQVSKVINEVYKSYNVTQSPFIFANLILDTNAYDVNVSPDKRTIMLHDQTALLEALKDALIQLFEEQNQSVPQAQSGAKKLNQSKPLNFMRQSPNAPEKGGNDQSPAPVSNKEKEGADSSSGTPASQKAERTPAGLIRKSTSRDVTSRSLLPQAPTRKKSDEMAQKQELMLSFQNETTKAQAEAIGEKDDEMQGEPSSLPQSPVISRAVQDFNDRISSLRKKAAHQERQKRSSESAEEGYQEPSIAAMISSSKKSFPGPVQDAFDRMRPKRASEETANITIGNQTTTMSFGRPKAKRRRIHTPKYDLNGGTLPSLGKMPRFVSSLRMFTALGTQIEEDRNEIEDGSDALGSDKAASKKGTDSVSRGFNAAEEEPDEALLEGKNAETARHKKMDVNQLPRAESPLFVPQVEDLEDEYLDDNKNKAREDARVAELIAKAENAARLAQDNLERTSNILKGKVKKNSTARLIQTIHTSPSKIEQMVSPFNKQLQASAKEYKGSSLLSTTVDQSFEERLSLTVSKSDFGRMRIIGQFNLGFILAVRPASNKDSSSTPSTLSNSDELFIIDQHASDEKINFERLTNTTIIAPQPLVHPHPLDLTAVEEEIILSYPSAFAANGFQLATNTSGEVPVGKRCRLLGLPVSKEMTFTVSDLEELIVLLNESSLSPEQANSIPRPEKVQRMLAMRACRSSVMIGKTLTKRQMKGIVEKMGEIDKPWNCPHGRPTMRYLASLAEWEEWREGDGVVGLGEGRKKTDWDGFMEENRKEKV</sequence>
<feature type="region of interest" description="Disordered" evidence="3">
    <location>
        <begin position="211"/>
        <end position="232"/>
    </location>
</feature>
<dbReference type="GO" id="GO:0032389">
    <property type="term" value="C:MutLalpha complex"/>
    <property type="evidence" value="ECO:0007669"/>
    <property type="project" value="TreeGrafter"/>
</dbReference>
<dbReference type="SMART" id="SM00853">
    <property type="entry name" value="MutL_C"/>
    <property type="match status" value="1"/>
</dbReference>
<dbReference type="GO" id="GO:0005524">
    <property type="term" value="F:ATP binding"/>
    <property type="evidence" value="ECO:0007669"/>
    <property type="project" value="InterPro"/>
</dbReference>
<dbReference type="InterPro" id="IPR036890">
    <property type="entry name" value="HATPase_C_sf"/>
</dbReference>
<dbReference type="GO" id="GO:0140664">
    <property type="term" value="F:ATP-dependent DNA damage sensor activity"/>
    <property type="evidence" value="ECO:0007669"/>
    <property type="project" value="InterPro"/>
</dbReference>
<evidence type="ECO:0000313" key="7">
    <source>
        <dbReference type="Proteomes" id="UP000572817"/>
    </source>
</evidence>
<dbReference type="OrthoDB" id="10263226at2759"/>
<dbReference type="InterPro" id="IPR037198">
    <property type="entry name" value="MutL_C_sf"/>
</dbReference>
<dbReference type="InterPro" id="IPR013507">
    <property type="entry name" value="DNA_mismatch_S5_2-like"/>
</dbReference>
<dbReference type="GO" id="GO:0016887">
    <property type="term" value="F:ATP hydrolysis activity"/>
    <property type="evidence" value="ECO:0007669"/>
    <property type="project" value="InterPro"/>
</dbReference>
<feature type="compositionally biased region" description="Low complexity" evidence="3">
    <location>
        <begin position="507"/>
        <end position="518"/>
    </location>
</feature>
<feature type="domain" description="DNA mismatch repair protein S5" evidence="5">
    <location>
        <begin position="186"/>
        <end position="328"/>
    </location>
</feature>
<dbReference type="Gene3D" id="3.30.1540.20">
    <property type="entry name" value="MutL, C-terminal domain, dimerisation subdomain"/>
    <property type="match status" value="1"/>
</dbReference>
<feature type="region of interest" description="Disordered" evidence="3">
    <location>
        <begin position="439"/>
        <end position="536"/>
    </location>
</feature>
<reference evidence="6" key="1">
    <citation type="submission" date="2020-04" db="EMBL/GenBank/DDBJ databases">
        <title>Genome Assembly and Annotation of Botryosphaeria dothidea sdau 11-99, a Latent Pathogen of Apple Fruit Ring Rot in China.</title>
        <authorList>
            <person name="Yu C."/>
            <person name="Diao Y."/>
            <person name="Lu Q."/>
            <person name="Zhao J."/>
            <person name="Cui S."/>
            <person name="Peng C."/>
            <person name="He B."/>
            <person name="Liu H."/>
        </authorList>
    </citation>
    <scope>NUCLEOTIDE SEQUENCE [LARGE SCALE GENOMIC DNA]</scope>
    <source>
        <strain evidence="6">Sdau11-99</strain>
    </source>
</reference>
<dbReference type="EMBL" id="WWBZ02000010">
    <property type="protein sequence ID" value="KAF4311346.1"/>
    <property type="molecule type" value="Genomic_DNA"/>
</dbReference>
<comment type="similarity">
    <text evidence="1">Belongs to the DNA mismatch repair MutL/HexB family.</text>
</comment>
<comment type="caution">
    <text evidence="6">The sequence shown here is derived from an EMBL/GenBank/DDBJ whole genome shotgun (WGS) entry which is preliminary data.</text>
</comment>
<dbReference type="InterPro" id="IPR038973">
    <property type="entry name" value="MutL/Mlh/Pms-like"/>
</dbReference>
<evidence type="ECO:0000256" key="3">
    <source>
        <dbReference type="SAM" id="MobiDB-lite"/>
    </source>
</evidence>
<dbReference type="AlphaFoldDB" id="A0A8H4J196"/>
<gene>
    <name evidence="6" type="ORF">GTA08_BOTSDO13064</name>
</gene>
<feature type="domain" description="MutL C-terminal dimerisation" evidence="4">
    <location>
        <begin position="791"/>
        <end position="959"/>
    </location>
</feature>
<dbReference type="Pfam" id="PF01119">
    <property type="entry name" value="DNA_mis_repair"/>
    <property type="match status" value="1"/>
</dbReference>
<evidence type="ECO:0000256" key="1">
    <source>
        <dbReference type="ARBA" id="ARBA00006082"/>
    </source>
</evidence>
<feature type="compositionally biased region" description="Polar residues" evidence="3">
    <location>
        <begin position="211"/>
        <end position="220"/>
    </location>
</feature>
<dbReference type="SUPFAM" id="SSF118116">
    <property type="entry name" value="DNA mismatch repair protein MutL"/>
    <property type="match status" value="1"/>
</dbReference>
<feature type="region of interest" description="Disordered" evidence="3">
    <location>
        <begin position="333"/>
        <end position="427"/>
    </location>
</feature>
<organism evidence="6 7">
    <name type="scientific">Botryosphaeria dothidea</name>
    <dbReference type="NCBI Taxonomy" id="55169"/>
    <lineage>
        <taxon>Eukaryota</taxon>
        <taxon>Fungi</taxon>
        <taxon>Dikarya</taxon>
        <taxon>Ascomycota</taxon>
        <taxon>Pezizomycotina</taxon>
        <taxon>Dothideomycetes</taxon>
        <taxon>Dothideomycetes incertae sedis</taxon>
        <taxon>Botryosphaeriales</taxon>
        <taxon>Botryosphaeriaceae</taxon>
        <taxon>Botryosphaeria</taxon>
    </lineage>
</organism>
<dbReference type="CDD" id="cd03484">
    <property type="entry name" value="MutL_Trans_hPMS_2_like"/>
    <property type="match status" value="1"/>
</dbReference>
<dbReference type="InterPro" id="IPR014790">
    <property type="entry name" value="MutL_C"/>
</dbReference>
<dbReference type="InterPro" id="IPR042120">
    <property type="entry name" value="MutL_C_dimsub"/>
</dbReference>
<dbReference type="PANTHER" id="PTHR10073">
    <property type="entry name" value="DNA MISMATCH REPAIR PROTEIN MLH, PMS, MUTL"/>
    <property type="match status" value="1"/>
</dbReference>
<dbReference type="Proteomes" id="UP000572817">
    <property type="component" value="Unassembled WGS sequence"/>
</dbReference>